<evidence type="ECO:0000313" key="2">
    <source>
        <dbReference type="Proteomes" id="UP000030011"/>
    </source>
</evidence>
<dbReference type="STRING" id="1385521.N803_13920"/>
<evidence type="ECO:0000313" key="1">
    <source>
        <dbReference type="EMBL" id="KGN37583.1"/>
    </source>
</evidence>
<organism evidence="1 2">
    <name type="scientific">Knoellia subterranea KCTC 19937</name>
    <dbReference type="NCBI Taxonomy" id="1385521"/>
    <lineage>
        <taxon>Bacteria</taxon>
        <taxon>Bacillati</taxon>
        <taxon>Actinomycetota</taxon>
        <taxon>Actinomycetes</taxon>
        <taxon>Micrococcales</taxon>
        <taxon>Intrasporangiaceae</taxon>
        <taxon>Knoellia</taxon>
    </lineage>
</organism>
<comment type="caution">
    <text evidence="1">The sequence shown here is derived from an EMBL/GenBank/DDBJ whole genome shotgun (WGS) entry which is preliminary data.</text>
</comment>
<dbReference type="Proteomes" id="UP000030011">
    <property type="component" value="Unassembled WGS sequence"/>
</dbReference>
<proteinExistence type="predicted"/>
<reference evidence="1 2" key="1">
    <citation type="submission" date="2013-08" db="EMBL/GenBank/DDBJ databases">
        <title>The genome sequence of Knoellia subterranea.</title>
        <authorList>
            <person name="Zhu W."/>
            <person name="Wang G."/>
        </authorList>
    </citation>
    <scope>NUCLEOTIDE SEQUENCE [LARGE SCALE GENOMIC DNA]</scope>
    <source>
        <strain evidence="1 2">KCTC 19937</strain>
    </source>
</reference>
<accession>A0A0A0JKH5</accession>
<sequence>MALTPGILLSFFSMRAAHDAQVIPPMASSTSWSCCWTLSTWVAIVRSFRVWLLRF</sequence>
<name>A0A0A0JKH5_9MICO</name>
<dbReference type="EMBL" id="AVPK01000005">
    <property type="protein sequence ID" value="KGN37583.1"/>
    <property type="molecule type" value="Genomic_DNA"/>
</dbReference>
<dbReference type="AlphaFoldDB" id="A0A0A0JKH5"/>
<keyword evidence="2" id="KW-1185">Reference proteome</keyword>
<gene>
    <name evidence="1" type="ORF">N803_13920</name>
</gene>
<protein>
    <submittedName>
        <fullName evidence="1">Uncharacterized protein</fullName>
    </submittedName>
</protein>